<accession>A0A8J6NBB0</accession>
<evidence type="ECO:0000313" key="4">
    <source>
        <dbReference type="Proteomes" id="UP000614424"/>
    </source>
</evidence>
<feature type="repeat" description="TPR" evidence="1">
    <location>
        <begin position="436"/>
        <end position="469"/>
    </location>
</feature>
<dbReference type="AlphaFoldDB" id="A0A8J6NBB0"/>
<gene>
    <name evidence="3" type="ORF">H8E41_07220</name>
</gene>
<dbReference type="SUPFAM" id="SSF48452">
    <property type="entry name" value="TPR-like"/>
    <property type="match status" value="1"/>
</dbReference>
<keyword evidence="2" id="KW-0732">Signal</keyword>
<dbReference type="InterPro" id="IPR019734">
    <property type="entry name" value="TPR_rpt"/>
</dbReference>
<dbReference type="PANTHER" id="PTHR30604:SF1">
    <property type="entry name" value="DNA UTILIZATION PROTEIN HOFQ"/>
    <property type="match status" value="1"/>
</dbReference>
<dbReference type="Gene3D" id="3.30.1370.130">
    <property type="match status" value="1"/>
</dbReference>
<evidence type="ECO:0000313" key="3">
    <source>
        <dbReference type="EMBL" id="MBC8317681.1"/>
    </source>
</evidence>
<organism evidence="3 4">
    <name type="scientific">Candidatus Desulfobia pelagia</name>
    <dbReference type="NCBI Taxonomy" id="2841692"/>
    <lineage>
        <taxon>Bacteria</taxon>
        <taxon>Pseudomonadati</taxon>
        <taxon>Thermodesulfobacteriota</taxon>
        <taxon>Desulfobulbia</taxon>
        <taxon>Desulfobulbales</taxon>
        <taxon>Desulfobulbaceae</taxon>
        <taxon>Candidatus Desulfobia</taxon>
    </lineage>
</organism>
<dbReference type="InterPro" id="IPR011990">
    <property type="entry name" value="TPR-like_helical_dom_sf"/>
</dbReference>
<evidence type="ECO:0000256" key="1">
    <source>
        <dbReference type="PROSITE-ProRule" id="PRU00339"/>
    </source>
</evidence>
<dbReference type="Gene3D" id="2.60.40.3500">
    <property type="match status" value="1"/>
</dbReference>
<protein>
    <submittedName>
        <fullName evidence="3">AMIN domain-containing protein</fullName>
    </submittedName>
</protein>
<comment type="caution">
    <text evidence="3">The sequence shown here is derived from an EMBL/GenBank/DDBJ whole genome shotgun (WGS) entry which is preliminary data.</text>
</comment>
<dbReference type="PROSITE" id="PS50005">
    <property type="entry name" value="TPR"/>
    <property type="match status" value="1"/>
</dbReference>
<dbReference type="InterPro" id="IPR051808">
    <property type="entry name" value="Type_IV_pilus_biogenesis"/>
</dbReference>
<name>A0A8J6NBB0_9BACT</name>
<feature type="chain" id="PRO_5035290692" evidence="2">
    <location>
        <begin position="29"/>
        <end position="620"/>
    </location>
</feature>
<dbReference type="EMBL" id="JACNJZ010000098">
    <property type="protein sequence ID" value="MBC8317681.1"/>
    <property type="molecule type" value="Genomic_DNA"/>
</dbReference>
<sequence>MTLMSRIKTCVMITFLVVSFASSTVVHAAQPIYQVTGLEDQVTENGWGLHIMGSGLPTYTQYELFNPHRIVIDIAGGDLSKDVILPWQPEKGPLSSVTGVRVNGQDPAVLRFELILAEESQYVVNVDDSNILVQFEKTAPEPVGEKKESVPAAQIQEITVEPGVGYTHIYLNAGQPIKGCKTTELAKAEGRPARLLVDIDSAKTREIAVPGENSADVSLVRAMPFNGIARISVDSVHDDLFSYTIESYEKGLLIRVQSPLQDTAALVADMTGVPFGEIVGLEIPVKEEKAVKRPVSLPASKQKKAAASVAKSKEADNEDSIFTGYTEERISVDFYKIDLHNVFRLIGEISGRNIVVDQGVGGSLTLALNDVPWDFVLDVIMNLKGLAKEERYNTIVISKKDKSFAWPIRLRDNLEIKKEAISVTKRLDVPKERVESKKLVRQASEMEKSGNYPAALDLYEKAFRSSPENGDLAKKIASLALVKMGLNAKAAHYGHLAVKLNPEDAGAALLTALSLANMEQIREARDYFDQAVAGSSPSRQALASYAAFSEQNNSFEMALALLARYEEIYSGSVETMISKARIYDKLGNTAQADQEYQAILLSGYKIPGDLEKFIKNRIQK</sequence>
<reference evidence="3 4" key="1">
    <citation type="submission" date="2020-08" db="EMBL/GenBank/DDBJ databases">
        <title>Bridging the membrane lipid divide: bacteria of the FCB group superphylum have the potential to synthesize archaeal ether lipids.</title>
        <authorList>
            <person name="Villanueva L."/>
            <person name="Von Meijenfeldt F.A.B."/>
            <person name="Westbye A.B."/>
            <person name="Yadav S."/>
            <person name="Hopmans E.C."/>
            <person name="Dutilh B.E."/>
            <person name="Sinninghe Damste J.S."/>
        </authorList>
    </citation>
    <scope>NUCLEOTIDE SEQUENCE [LARGE SCALE GENOMIC DNA]</scope>
    <source>
        <strain evidence="3">NIOZ-UU47</strain>
    </source>
</reference>
<feature type="signal peptide" evidence="2">
    <location>
        <begin position="1"/>
        <end position="28"/>
    </location>
</feature>
<dbReference type="PANTHER" id="PTHR30604">
    <property type="entry name" value="PROTEIN TRANSPORT PROTEIN HOFQ"/>
    <property type="match status" value="1"/>
</dbReference>
<dbReference type="Proteomes" id="UP000614424">
    <property type="component" value="Unassembled WGS sequence"/>
</dbReference>
<evidence type="ECO:0000256" key="2">
    <source>
        <dbReference type="SAM" id="SignalP"/>
    </source>
</evidence>
<keyword evidence="1" id="KW-0802">TPR repeat</keyword>
<dbReference type="Gene3D" id="1.25.40.10">
    <property type="entry name" value="Tetratricopeptide repeat domain"/>
    <property type="match status" value="1"/>
</dbReference>
<proteinExistence type="predicted"/>